<organism evidence="5 6">
    <name type="scientific">Cellvibrio mixtus</name>
    <dbReference type="NCBI Taxonomy" id="39650"/>
    <lineage>
        <taxon>Bacteria</taxon>
        <taxon>Pseudomonadati</taxon>
        <taxon>Pseudomonadota</taxon>
        <taxon>Gammaproteobacteria</taxon>
        <taxon>Cellvibrionales</taxon>
        <taxon>Cellvibrionaceae</taxon>
        <taxon>Cellvibrio</taxon>
    </lineage>
</organism>
<dbReference type="AlphaFoldDB" id="A0A266QDU5"/>
<dbReference type="GO" id="GO:0008813">
    <property type="term" value="F:chorismate lyase activity"/>
    <property type="evidence" value="ECO:0007669"/>
    <property type="project" value="UniProtKB-UniRule"/>
</dbReference>
<keyword evidence="2 4" id="KW-0831">Ubiquinone biosynthesis</keyword>
<evidence type="ECO:0000313" key="6">
    <source>
        <dbReference type="Proteomes" id="UP000216101"/>
    </source>
</evidence>
<keyword evidence="1 4" id="KW-0963">Cytoplasm</keyword>
<dbReference type="GO" id="GO:0006744">
    <property type="term" value="P:ubiquinone biosynthetic process"/>
    <property type="evidence" value="ECO:0007669"/>
    <property type="project" value="UniProtKB-UniRule"/>
</dbReference>
<dbReference type="Gene3D" id="3.40.1410.10">
    <property type="entry name" value="Chorismate lyase-like"/>
    <property type="match status" value="1"/>
</dbReference>
<feature type="binding site" evidence="4">
    <location>
        <position position="175"/>
    </location>
    <ligand>
        <name>substrate</name>
    </ligand>
</feature>
<evidence type="ECO:0000256" key="3">
    <source>
        <dbReference type="ARBA" id="ARBA00023239"/>
    </source>
</evidence>
<dbReference type="UniPathway" id="UPA00232"/>
<sequence>MPSAIVHHRRSRWRPRRQLAPQCRPPAMLNTWLDDSGSLTARLIALSDNHFAVDVLRQTIALPSPDEQRALHMPRPGYALIREVVLRGHQQPWVFARSVLPLSSLTGELRHLRKQGNRPLGAFLFSQPHLTRSPIAVAAFNADDGYVPAAIAQSYPLWGRRSVFALKGKPLLVSEVFLPALCEQLHGHQPITTNNKSLPLTTAFI</sequence>
<dbReference type="PANTHER" id="PTHR38683">
    <property type="entry name" value="CHORISMATE PYRUVATE-LYASE"/>
    <property type="match status" value="1"/>
</dbReference>
<comment type="similarity">
    <text evidence="4">Belongs to the UbiC family.</text>
</comment>
<feature type="binding site" evidence="4">
    <location>
        <position position="120"/>
    </location>
    <ligand>
        <name>substrate</name>
    </ligand>
</feature>
<gene>
    <name evidence="4" type="primary">ubiC</name>
    <name evidence="5" type="ORF">CBP51_10315</name>
</gene>
<evidence type="ECO:0000256" key="1">
    <source>
        <dbReference type="ARBA" id="ARBA00022490"/>
    </source>
</evidence>
<comment type="catalytic activity">
    <reaction evidence="4">
        <text>chorismate = 4-hydroxybenzoate + pyruvate</text>
        <dbReference type="Rhea" id="RHEA:16505"/>
        <dbReference type="ChEBI" id="CHEBI:15361"/>
        <dbReference type="ChEBI" id="CHEBI:17879"/>
        <dbReference type="ChEBI" id="CHEBI:29748"/>
        <dbReference type="EC" id="4.1.3.40"/>
    </reaction>
</comment>
<comment type="caution">
    <text evidence="5">The sequence shown here is derived from an EMBL/GenBank/DDBJ whole genome shotgun (WGS) entry which is preliminary data.</text>
</comment>
<dbReference type="Proteomes" id="UP000216101">
    <property type="component" value="Unassembled WGS sequence"/>
</dbReference>
<reference evidence="6" key="1">
    <citation type="submission" date="2017-05" db="EMBL/GenBank/DDBJ databases">
        <authorList>
            <person name="Barney B.M."/>
        </authorList>
    </citation>
    <scope>NUCLEOTIDE SEQUENCE [LARGE SCALE GENOMIC DNA]</scope>
    <source>
        <strain evidence="6">PSBB022</strain>
    </source>
</reference>
<feature type="binding site" evidence="4">
    <location>
        <position position="82"/>
    </location>
    <ligand>
        <name>substrate</name>
    </ligand>
</feature>
<dbReference type="InterPro" id="IPR007440">
    <property type="entry name" value="Chorismate--pyruvate_lyase"/>
</dbReference>
<accession>A0A266QDU5</accession>
<evidence type="ECO:0000313" key="5">
    <source>
        <dbReference type="EMBL" id="OZY88005.1"/>
    </source>
</evidence>
<dbReference type="Pfam" id="PF04345">
    <property type="entry name" value="Chor_lyase"/>
    <property type="match status" value="1"/>
</dbReference>
<evidence type="ECO:0000256" key="4">
    <source>
        <dbReference type="HAMAP-Rule" id="MF_01632"/>
    </source>
</evidence>
<dbReference type="PANTHER" id="PTHR38683:SF1">
    <property type="entry name" value="CHORISMATE PYRUVATE-LYASE"/>
    <property type="match status" value="1"/>
</dbReference>
<comment type="subcellular location">
    <subcellularLocation>
        <location evidence="4">Cytoplasm</location>
    </subcellularLocation>
</comment>
<dbReference type="GO" id="GO:0042866">
    <property type="term" value="P:pyruvate biosynthetic process"/>
    <property type="evidence" value="ECO:0007669"/>
    <property type="project" value="UniProtKB-UniRule"/>
</dbReference>
<evidence type="ECO:0000256" key="2">
    <source>
        <dbReference type="ARBA" id="ARBA00022688"/>
    </source>
</evidence>
<dbReference type="EMBL" id="NHNI01000001">
    <property type="protein sequence ID" value="OZY88005.1"/>
    <property type="molecule type" value="Genomic_DNA"/>
</dbReference>
<name>A0A266QDU5_9GAMM</name>
<protein>
    <recommendedName>
        <fullName evidence="4">Probable chorismate pyruvate-lyase</fullName>
        <shortName evidence="4">CL</shortName>
        <shortName evidence="4">CPL</shortName>
        <ecNumber evidence="4">4.1.3.40</ecNumber>
    </recommendedName>
</protein>
<keyword evidence="3 4" id="KW-0456">Lyase</keyword>
<dbReference type="EC" id="4.1.3.40" evidence="4"/>
<proteinExistence type="inferred from homology"/>
<comment type="function">
    <text evidence="4">Removes the pyruvyl group from chorismate, with concomitant aromatization of the ring, to provide 4-hydroxybenzoate (4HB) for the ubiquinone pathway.</text>
</comment>
<keyword evidence="6" id="KW-1185">Reference proteome</keyword>
<comment type="pathway">
    <text evidence="4">Cofactor biosynthesis; ubiquinone biosynthesis.</text>
</comment>
<comment type="caution">
    <text evidence="4">Lacks conserved residue(s) required for the propagation of feature annotation.</text>
</comment>
<keyword evidence="4 5" id="KW-0670">Pyruvate</keyword>
<dbReference type="HAMAP" id="MF_01632">
    <property type="entry name" value="UbiC"/>
    <property type="match status" value="1"/>
</dbReference>
<dbReference type="SUPFAM" id="SSF64288">
    <property type="entry name" value="Chorismate lyase-like"/>
    <property type="match status" value="1"/>
</dbReference>
<dbReference type="GO" id="GO:0005829">
    <property type="term" value="C:cytosol"/>
    <property type="evidence" value="ECO:0007669"/>
    <property type="project" value="TreeGrafter"/>
</dbReference>
<dbReference type="InterPro" id="IPR028978">
    <property type="entry name" value="Chorismate_lyase_/UTRA_dom_sf"/>
</dbReference>